<evidence type="ECO:0000256" key="9">
    <source>
        <dbReference type="ARBA" id="ARBA00023049"/>
    </source>
</evidence>
<dbReference type="PRINTS" id="PR00765">
    <property type="entry name" value="CRBOXYPTASEA"/>
</dbReference>
<keyword evidence="10" id="KW-1015">Disulfide bond</keyword>
<organism evidence="14 15">
    <name type="scientific">Rhizoctonia solani</name>
    <dbReference type="NCBI Taxonomy" id="456999"/>
    <lineage>
        <taxon>Eukaryota</taxon>
        <taxon>Fungi</taxon>
        <taxon>Dikarya</taxon>
        <taxon>Basidiomycota</taxon>
        <taxon>Agaricomycotina</taxon>
        <taxon>Agaricomycetes</taxon>
        <taxon>Cantharellales</taxon>
        <taxon>Ceratobasidiaceae</taxon>
        <taxon>Rhizoctonia</taxon>
    </lineage>
</organism>
<evidence type="ECO:0000256" key="8">
    <source>
        <dbReference type="ARBA" id="ARBA00022833"/>
    </source>
</evidence>
<keyword evidence="6 12" id="KW-0732">Signal</keyword>
<evidence type="ECO:0000256" key="3">
    <source>
        <dbReference type="ARBA" id="ARBA00022645"/>
    </source>
</evidence>
<dbReference type="GO" id="GO:0006508">
    <property type="term" value="P:proteolysis"/>
    <property type="evidence" value="ECO:0007669"/>
    <property type="project" value="UniProtKB-KW"/>
</dbReference>
<dbReference type="InterPro" id="IPR057246">
    <property type="entry name" value="CARBOXYPEPT_ZN_1"/>
</dbReference>
<evidence type="ECO:0000256" key="7">
    <source>
        <dbReference type="ARBA" id="ARBA00022801"/>
    </source>
</evidence>
<keyword evidence="9" id="KW-0482">Metalloprotease</keyword>
<evidence type="ECO:0000256" key="12">
    <source>
        <dbReference type="SAM" id="SignalP"/>
    </source>
</evidence>
<comment type="cofactor">
    <cofactor evidence="1">
        <name>Zn(2+)</name>
        <dbReference type="ChEBI" id="CHEBI:29105"/>
    </cofactor>
</comment>
<dbReference type="FunFam" id="3.40.630.10:FF:000084">
    <property type="entry name" value="Carboxypeptidase B2"/>
    <property type="match status" value="1"/>
</dbReference>
<feature type="domain" description="Peptidase M14" evidence="13">
    <location>
        <begin position="133"/>
        <end position="438"/>
    </location>
</feature>
<proteinExistence type="inferred from homology"/>
<dbReference type="Pfam" id="PF00246">
    <property type="entry name" value="Peptidase_M14"/>
    <property type="match status" value="1"/>
</dbReference>
<evidence type="ECO:0000256" key="11">
    <source>
        <dbReference type="PROSITE-ProRule" id="PRU01379"/>
    </source>
</evidence>
<dbReference type="SUPFAM" id="SSF54897">
    <property type="entry name" value="Protease propeptides/inhibitors"/>
    <property type="match status" value="1"/>
</dbReference>
<comment type="caution">
    <text evidence="14">The sequence shown here is derived from an EMBL/GenBank/DDBJ whole genome shotgun (WGS) entry which is preliminary data.</text>
</comment>
<keyword evidence="8" id="KW-0862">Zinc</keyword>
<evidence type="ECO:0000313" key="14">
    <source>
        <dbReference type="EMBL" id="CAE6362664.1"/>
    </source>
</evidence>
<accession>A0A8H2WBD8</accession>
<name>A0A8H2WBD8_9AGAM</name>
<evidence type="ECO:0000256" key="2">
    <source>
        <dbReference type="ARBA" id="ARBA00005988"/>
    </source>
</evidence>
<evidence type="ECO:0000256" key="6">
    <source>
        <dbReference type="ARBA" id="ARBA00022729"/>
    </source>
</evidence>
<dbReference type="GO" id="GO:0005615">
    <property type="term" value="C:extracellular space"/>
    <property type="evidence" value="ECO:0007669"/>
    <property type="project" value="TreeGrafter"/>
</dbReference>
<keyword evidence="7" id="KW-0378">Hydrolase</keyword>
<feature type="chain" id="PRO_5034211361" description="Peptidase M14 domain-containing protein" evidence="12">
    <location>
        <begin position="22"/>
        <end position="470"/>
    </location>
</feature>
<evidence type="ECO:0000256" key="10">
    <source>
        <dbReference type="ARBA" id="ARBA00023157"/>
    </source>
</evidence>
<keyword evidence="4" id="KW-0645">Protease</keyword>
<keyword evidence="5" id="KW-0479">Metal-binding</keyword>
<evidence type="ECO:0000313" key="15">
    <source>
        <dbReference type="Proteomes" id="UP000663826"/>
    </source>
</evidence>
<dbReference type="GO" id="GO:0004181">
    <property type="term" value="F:metallocarboxypeptidase activity"/>
    <property type="evidence" value="ECO:0007669"/>
    <property type="project" value="InterPro"/>
</dbReference>
<comment type="similarity">
    <text evidence="2 11">Belongs to the peptidase M14 family.</text>
</comment>
<gene>
    <name evidence="14" type="ORF">RDB_LOCUS12088</name>
</gene>
<reference evidence="14" key="1">
    <citation type="submission" date="2021-01" db="EMBL/GenBank/DDBJ databases">
        <authorList>
            <person name="Kaushik A."/>
        </authorList>
    </citation>
    <scope>NUCLEOTIDE SEQUENCE</scope>
    <source>
        <strain evidence="14">AG1-1B</strain>
    </source>
</reference>
<dbReference type="SUPFAM" id="SSF53187">
    <property type="entry name" value="Zn-dependent exopeptidases"/>
    <property type="match status" value="1"/>
</dbReference>
<feature type="active site" description="Proton donor/acceptor" evidence="11">
    <location>
        <position position="403"/>
    </location>
</feature>
<dbReference type="PROSITE" id="PS52035">
    <property type="entry name" value="PEPTIDASE_M14"/>
    <property type="match status" value="1"/>
</dbReference>
<dbReference type="AlphaFoldDB" id="A0A8H2WBD8"/>
<dbReference type="Gene3D" id="3.40.630.10">
    <property type="entry name" value="Zn peptidases"/>
    <property type="match status" value="1"/>
</dbReference>
<evidence type="ECO:0000256" key="5">
    <source>
        <dbReference type="ARBA" id="ARBA00022723"/>
    </source>
</evidence>
<dbReference type="CDD" id="cd03860">
    <property type="entry name" value="M14_CP_A-B_like"/>
    <property type="match status" value="1"/>
</dbReference>
<keyword evidence="3" id="KW-0121">Carboxypeptidase</keyword>
<evidence type="ECO:0000256" key="1">
    <source>
        <dbReference type="ARBA" id="ARBA00001947"/>
    </source>
</evidence>
<dbReference type="PANTHER" id="PTHR11705:SF143">
    <property type="entry name" value="SLL0236 PROTEIN"/>
    <property type="match status" value="1"/>
</dbReference>
<sequence length="470" mass="52587">MHFLTTLCVAVACGIPTFVTARQARNQYAGTKVIRIPTGSQRQTDQLVNLINTLGVPTWTDVHTPYSYMDVQVSNDRLRSFHSGLKKISPELDYQITVMHEDLAASIAKEAEGMFTLHRRGSVGLANDAWFDSYHIYADHLQFLNDLASAFPNNSKVVTSGNSYENRTITGINVFGSTGSGTKPAVIFHGTVHAREWISTMVVEQIAYSLLSNYSTSSAIKSYVDKYDIYIFPVVNPDGFVYSQSEPNNRFWRKNRQPPPSNSTCYGRDINRNWVWQWGTGGSSSDPCDDSYHGISAGDSPEFIGLSTFLDARANSDAGAALYMDFHAKGLLFMSPYGYSDTEIAPDRAEHGKMERGFAAAFKTAYNNTLRTGPIYQTIYQTSGNSVDHAYAHSKIKYSFAIELRGERELAGFILPPNQIRPSGVEVYEGVKYLLQDMNMERAATSNFDVKLTVSHFWIVFLSILHLWTY</sequence>
<protein>
    <recommendedName>
        <fullName evidence="13">Peptidase M14 domain-containing protein</fullName>
    </recommendedName>
</protein>
<dbReference type="PANTHER" id="PTHR11705">
    <property type="entry name" value="PROTEASE FAMILY M14 CARBOXYPEPTIDASE A,B"/>
    <property type="match status" value="1"/>
</dbReference>
<dbReference type="InterPro" id="IPR000834">
    <property type="entry name" value="Peptidase_M14"/>
</dbReference>
<dbReference type="GO" id="GO:0008270">
    <property type="term" value="F:zinc ion binding"/>
    <property type="evidence" value="ECO:0007669"/>
    <property type="project" value="InterPro"/>
</dbReference>
<dbReference type="Gene3D" id="3.30.70.340">
    <property type="entry name" value="Metallocarboxypeptidase-like"/>
    <property type="match status" value="1"/>
</dbReference>
<dbReference type="SMART" id="SM00631">
    <property type="entry name" value="Zn_pept"/>
    <property type="match status" value="1"/>
</dbReference>
<evidence type="ECO:0000259" key="13">
    <source>
        <dbReference type="PROSITE" id="PS52035"/>
    </source>
</evidence>
<dbReference type="InterPro" id="IPR036990">
    <property type="entry name" value="M14A-like_propep"/>
</dbReference>
<feature type="signal peptide" evidence="12">
    <location>
        <begin position="1"/>
        <end position="21"/>
    </location>
</feature>
<evidence type="ECO:0000256" key="4">
    <source>
        <dbReference type="ARBA" id="ARBA00022670"/>
    </source>
</evidence>
<dbReference type="PROSITE" id="PS00132">
    <property type="entry name" value="CARBOXYPEPT_ZN_1"/>
    <property type="match status" value="1"/>
</dbReference>
<dbReference type="EMBL" id="CAJMWQ010000551">
    <property type="protein sequence ID" value="CAE6362664.1"/>
    <property type="molecule type" value="Genomic_DNA"/>
</dbReference>
<dbReference type="Proteomes" id="UP000663826">
    <property type="component" value="Unassembled WGS sequence"/>
</dbReference>